<proteinExistence type="predicted"/>
<dbReference type="EMBL" id="RXIC02000025">
    <property type="protein sequence ID" value="KAB1207125.1"/>
    <property type="molecule type" value="Genomic_DNA"/>
</dbReference>
<feature type="transmembrane region" description="Helical" evidence="1">
    <location>
        <begin position="20"/>
        <end position="41"/>
    </location>
</feature>
<keyword evidence="1" id="KW-0472">Membrane</keyword>
<dbReference type="AlphaFoldDB" id="A0A6A1V361"/>
<dbReference type="OrthoDB" id="1724124at2759"/>
<dbReference type="InterPro" id="IPR039926">
    <property type="entry name" value="Egg_app_1"/>
</dbReference>
<keyword evidence="1" id="KW-0812">Transmembrane</keyword>
<evidence type="ECO:0000256" key="1">
    <source>
        <dbReference type="SAM" id="Phobius"/>
    </source>
</evidence>
<keyword evidence="1" id="KW-1133">Transmembrane helix</keyword>
<name>A0A6A1V361_9ROSI</name>
<evidence type="ECO:0000313" key="3">
    <source>
        <dbReference type="Proteomes" id="UP000516437"/>
    </source>
</evidence>
<comment type="caution">
    <text evidence="2">The sequence shown here is derived from an EMBL/GenBank/DDBJ whole genome shotgun (WGS) entry which is preliminary data.</text>
</comment>
<dbReference type="PANTHER" id="PTHR33333:SF32">
    <property type="entry name" value="PSAD1"/>
    <property type="match status" value="1"/>
</dbReference>
<protein>
    <submittedName>
        <fullName evidence="2">Uncharacterized protein</fullName>
    </submittedName>
</protein>
<reference evidence="2 3" key="1">
    <citation type="journal article" date="2019" name="Plant Biotechnol. J.">
        <title>The red bayberry genome and genetic basis of sex determination.</title>
        <authorList>
            <person name="Jia H.M."/>
            <person name="Jia H.J."/>
            <person name="Cai Q.L."/>
            <person name="Wang Y."/>
            <person name="Zhao H.B."/>
            <person name="Yang W.F."/>
            <person name="Wang G.Y."/>
            <person name="Li Y.H."/>
            <person name="Zhan D.L."/>
            <person name="Shen Y.T."/>
            <person name="Niu Q.F."/>
            <person name="Chang L."/>
            <person name="Qiu J."/>
            <person name="Zhao L."/>
            <person name="Xie H.B."/>
            <person name="Fu W.Y."/>
            <person name="Jin J."/>
            <person name="Li X.W."/>
            <person name="Jiao Y."/>
            <person name="Zhou C.C."/>
            <person name="Tu T."/>
            <person name="Chai C.Y."/>
            <person name="Gao J.L."/>
            <person name="Fan L.J."/>
            <person name="van de Weg E."/>
            <person name="Wang J.Y."/>
            <person name="Gao Z.S."/>
        </authorList>
    </citation>
    <scope>NUCLEOTIDE SEQUENCE [LARGE SCALE GENOMIC DNA]</scope>
    <source>
        <tissue evidence="2">Leaves</tissue>
    </source>
</reference>
<dbReference type="Proteomes" id="UP000516437">
    <property type="component" value="Chromosome 7"/>
</dbReference>
<dbReference type="PANTHER" id="PTHR33333">
    <property type="entry name" value="ERYTHROCYTE MEMBRANE PROTEIN 1-LIKE"/>
    <property type="match status" value="1"/>
</dbReference>
<gene>
    <name evidence="2" type="ORF">CJ030_MR7G011446</name>
</gene>
<accession>A0A6A1V361</accession>
<organism evidence="2 3">
    <name type="scientific">Morella rubra</name>
    <name type="common">Chinese bayberry</name>
    <dbReference type="NCBI Taxonomy" id="262757"/>
    <lineage>
        <taxon>Eukaryota</taxon>
        <taxon>Viridiplantae</taxon>
        <taxon>Streptophyta</taxon>
        <taxon>Embryophyta</taxon>
        <taxon>Tracheophyta</taxon>
        <taxon>Spermatophyta</taxon>
        <taxon>Magnoliopsida</taxon>
        <taxon>eudicotyledons</taxon>
        <taxon>Gunneridae</taxon>
        <taxon>Pentapetalae</taxon>
        <taxon>rosids</taxon>
        <taxon>fabids</taxon>
        <taxon>Fagales</taxon>
        <taxon>Myricaceae</taxon>
        <taxon>Morella</taxon>
    </lineage>
</organism>
<sequence length="101" mass="11014">MVSSSSAQNNNDSTNNSMLASTVAAGLGLAAVCVVIALLMSSGNTKKGKTMKAPGRNTRIDRKDFEGDAKGYFRELRGKRIREEPPRKQTPLISVFYICFK</sequence>
<evidence type="ECO:0000313" key="2">
    <source>
        <dbReference type="EMBL" id="KAB1207125.1"/>
    </source>
</evidence>
<keyword evidence="3" id="KW-1185">Reference proteome</keyword>